<name>A0ABV2F930_9BACL</name>
<reference evidence="2 3" key="1">
    <citation type="submission" date="2024-06" db="EMBL/GenBank/DDBJ databases">
        <title>Genomic Encyclopedia of Type Strains, Phase IV (KMG-IV): sequencing the most valuable type-strain genomes for metagenomic binning, comparative biology and taxonomic classification.</title>
        <authorList>
            <person name="Goeker M."/>
        </authorList>
    </citation>
    <scope>NUCLEOTIDE SEQUENCE [LARGE SCALE GENOMIC DNA]</scope>
    <source>
        <strain evidence="2 3">DSM 17253</strain>
    </source>
</reference>
<keyword evidence="1" id="KW-0812">Transmembrane</keyword>
<gene>
    <name evidence="2" type="ORF">ABID47_004800</name>
</gene>
<keyword evidence="1" id="KW-0472">Membrane</keyword>
<keyword evidence="1" id="KW-1133">Transmembrane helix</keyword>
<organism evidence="2 3">
    <name type="scientific">Paenibacillus favisporus</name>
    <dbReference type="NCBI Taxonomy" id="221028"/>
    <lineage>
        <taxon>Bacteria</taxon>
        <taxon>Bacillati</taxon>
        <taxon>Bacillota</taxon>
        <taxon>Bacilli</taxon>
        <taxon>Bacillales</taxon>
        <taxon>Paenibacillaceae</taxon>
        <taxon>Paenibacillus</taxon>
    </lineage>
</organism>
<comment type="caution">
    <text evidence="2">The sequence shown here is derived from an EMBL/GenBank/DDBJ whole genome shotgun (WGS) entry which is preliminary data.</text>
</comment>
<dbReference type="Proteomes" id="UP001549098">
    <property type="component" value="Unassembled WGS sequence"/>
</dbReference>
<accession>A0ABV2F930</accession>
<sequence>MSLKNTVIVANISPAPIDKNNNINKGTHINNIVAWNFIFVTSMITKIGNIAIRVVIKEEHTLESGKKYLGTYTFLINWLLALMESIEKFVASEKKE</sequence>
<proteinExistence type="predicted"/>
<protein>
    <submittedName>
        <fullName evidence="2">Uncharacterized protein</fullName>
    </submittedName>
</protein>
<keyword evidence="3" id="KW-1185">Reference proteome</keyword>
<evidence type="ECO:0000313" key="2">
    <source>
        <dbReference type="EMBL" id="MET3548172.1"/>
    </source>
</evidence>
<evidence type="ECO:0000256" key="1">
    <source>
        <dbReference type="SAM" id="Phobius"/>
    </source>
</evidence>
<feature type="transmembrane region" description="Helical" evidence="1">
    <location>
        <begin position="68"/>
        <end position="86"/>
    </location>
</feature>
<evidence type="ECO:0000313" key="3">
    <source>
        <dbReference type="Proteomes" id="UP001549098"/>
    </source>
</evidence>
<dbReference type="EMBL" id="JBEPLV010000005">
    <property type="protein sequence ID" value="MET3548172.1"/>
    <property type="molecule type" value="Genomic_DNA"/>
</dbReference>
<feature type="transmembrane region" description="Helical" evidence="1">
    <location>
        <begin position="32"/>
        <end position="56"/>
    </location>
</feature>